<keyword evidence="5 7" id="KW-0472">Membrane</keyword>
<feature type="transmembrane region" description="Helical" evidence="7">
    <location>
        <begin position="370"/>
        <end position="392"/>
    </location>
</feature>
<dbReference type="AlphaFoldDB" id="A0A9W9K2P8"/>
<reference evidence="9" key="2">
    <citation type="journal article" date="2023" name="IMA Fungus">
        <title>Comparative genomic study of the Penicillium genus elucidates a diverse pangenome and 15 lateral gene transfer events.</title>
        <authorList>
            <person name="Petersen C."/>
            <person name="Sorensen T."/>
            <person name="Nielsen M.R."/>
            <person name="Sondergaard T.E."/>
            <person name="Sorensen J.L."/>
            <person name="Fitzpatrick D.A."/>
            <person name="Frisvad J.C."/>
            <person name="Nielsen K.L."/>
        </authorList>
    </citation>
    <scope>NUCLEOTIDE SEQUENCE</scope>
    <source>
        <strain evidence="9">IBT 30761</strain>
    </source>
</reference>
<feature type="transmembrane region" description="Helical" evidence="7">
    <location>
        <begin position="256"/>
        <end position="279"/>
    </location>
</feature>
<dbReference type="GO" id="GO:0016020">
    <property type="term" value="C:membrane"/>
    <property type="evidence" value="ECO:0007669"/>
    <property type="project" value="UniProtKB-SubCell"/>
</dbReference>
<evidence type="ECO:0000256" key="1">
    <source>
        <dbReference type="ARBA" id="ARBA00004141"/>
    </source>
</evidence>
<feature type="domain" description="Amino acid permease/ SLC12A" evidence="8">
    <location>
        <begin position="366"/>
        <end position="561"/>
    </location>
</feature>
<dbReference type="GeneID" id="81360754"/>
<organism evidence="9 10">
    <name type="scientific">Penicillium argentinense</name>
    <dbReference type="NCBI Taxonomy" id="1131581"/>
    <lineage>
        <taxon>Eukaryota</taxon>
        <taxon>Fungi</taxon>
        <taxon>Dikarya</taxon>
        <taxon>Ascomycota</taxon>
        <taxon>Pezizomycotina</taxon>
        <taxon>Eurotiomycetes</taxon>
        <taxon>Eurotiomycetidae</taxon>
        <taxon>Eurotiales</taxon>
        <taxon>Aspergillaceae</taxon>
        <taxon>Penicillium</taxon>
    </lineage>
</organism>
<evidence type="ECO:0000313" key="10">
    <source>
        <dbReference type="Proteomes" id="UP001149074"/>
    </source>
</evidence>
<dbReference type="PANTHER" id="PTHR43495">
    <property type="entry name" value="GABA PERMEASE"/>
    <property type="match status" value="1"/>
</dbReference>
<evidence type="ECO:0000256" key="7">
    <source>
        <dbReference type="SAM" id="Phobius"/>
    </source>
</evidence>
<evidence type="ECO:0000256" key="6">
    <source>
        <dbReference type="SAM" id="MobiDB-lite"/>
    </source>
</evidence>
<dbReference type="Proteomes" id="UP001149074">
    <property type="component" value="Unassembled WGS sequence"/>
</dbReference>
<feature type="transmembrane region" description="Helical" evidence="7">
    <location>
        <begin position="500"/>
        <end position="520"/>
    </location>
</feature>
<comment type="subcellular location">
    <subcellularLocation>
        <location evidence="1">Membrane</location>
        <topology evidence="1">Multi-pass membrane protein</topology>
    </subcellularLocation>
</comment>
<keyword evidence="4 7" id="KW-1133">Transmembrane helix</keyword>
<feature type="transmembrane region" description="Helical" evidence="7">
    <location>
        <begin position="312"/>
        <end position="336"/>
    </location>
</feature>
<proteinExistence type="predicted"/>
<protein>
    <recommendedName>
        <fullName evidence="8">Amino acid permease/ SLC12A domain-containing protein</fullName>
    </recommendedName>
</protein>
<reference evidence="9" key="1">
    <citation type="submission" date="2022-11" db="EMBL/GenBank/DDBJ databases">
        <authorList>
            <person name="Petersen C."/>
        </authorList>
    </citation>
    <scope>NUCLEOTIDE SEQUENCE</scope>
    <source>
        <strain evidence="9">IBT 30761</strain>
    </source>
</reference>
<dbReference type="EMBL" id="JAPQKI010000009">
    <property type="protein sequence ID" value="KAJ5090600.1"/>
    <property type="molecule type" value="Genomic_DNA"/>
</dbReference>
<feature type="compositionally biased region" description="Low complexity" evidence="6">
    <location>
        <begin position="49"/>
        <end position="63"/>
    </location>
</feature>
<evidence type="ECO:0000256" key="3">
    <source>
        <dbReference type="ARBA" id="ARBA00022692"/>
    </source>
</evidence>
<comment type="caution">
    <text evidence="9">The sequence shown here is derived from an EMBL/GenBank/DDBJ whole genome shotgun (WGS) entry which is preliminary data.</text>
</comment>
<dbReference type="Pfam" id="PF00324">
    <property type="entry name" value="AA_permease"/>
    <property type="match status" value="2"/>
</dbReference>
<keyword evidence="2" id="KW-0813">Transport</keyword>
<dbReference type="RefSeq" id="XP_056472581.1">
    <property type="nucleotide sequence ID" value="XM_056621775.1"/>
</dbReference>
<dbReference type="GO" id="GO:0055085">
    <property type="term" value="P:transmembrane transport"/>
    <property type="evidence" value="ECO:0007669"/>
    <property type="project" value="InterPro"/>
</dbReference>
<feature type="transmembrane region" description="Helical" evidence="7">
    <location>
        <begin position="146"/>
        <end position="170"/>
    </location>
</feature>
<name>A0A9W9K2P8_9EURO</name>
<feature type="region of interest" description="Disordered" evidence="6">
    <location>
        <begin position="21"/>
        <end position="86"/>
    </location>
</feature>
<feature type="transmembrane region" description="Helical" evidence="7">
    <location>
        <begin position="191"/>
        <end position="210"/>
    </location>
</feature>
<evidence type="ECO:0000256" key="2">
    <source>
        <dbReference type="ARBA" id="ARBA00022448"/>
    </source>
</evidence>
<gene>
    <name evidence="9" type="ORF">N7532_009284</name>
</gene>
<evidence type="ECO:0000313" key="9">
    <source>
        <dbReference type="EMBL" id="KAJ5090600.1"/>
    </source>
</evidence>
<accession>A0A9W9K2P8</accession>
<evidence type="ECO:0000256" key="4">
    <source>
        <dbReference type="ARBA" id="ARBA00022989"/>
    </source>
</evidence>
<dbReference type="Gene3D" id="1.20.1740.10">
    <property type="entry name" value="Amino acid/polyamine transporter I"/>
    <property type="match status" value="1"/>
</dbReference>
<keyword evidence="10" id="KW-1185">Reference proteome</keyword>
<evidence type="ECO:0000259" key="8">
    <source>
        <dbReference type="Pfam" id="PF00324"/>
    </source>
</evidence>
<feature type="compositionally biased region" description="Basic and acidic residues" evidence="6">
    <location>
        <begin position="26"/>
        <end position="45"/>
    </location>
</feature>
<dbReference type="PANTHER" id="PTHR43495:SF5">
    <property type="entry name" value="GAMMA-AMINOBUTYRIC ACID PERMEASE"/>
    <property type="match status" value="1"/>
</dbReference>
<feature type="domain" description="Amino acid permease/ SLC12A" evidence="8">
    <location>
        <begin position="118"/>
        <end position="339"/>
    </location>
</feature>
<evidence type="ECO:0000256" key="5">
    <source>
        <dbReference type="ARBA" id="ARBA00023136"/>
    </source>
</evidence>
<keyword evidence="3 7" id="KW-0812">Transmembrane</keyword>
<feature type="transmembrane region" description="Helical" evidence="7">
    <location>
        <begin position="230"/>
        <end position="249"/>
    </location>
</feature>
<sequence>MTEEFEWPDWVLSGLRNASIGNIRDISSRPDREDDEGQLNRDHTSSIELQRQSPLRLSSSPRPWSTLEPETGSSQTDIPKPEDAGLPLHGELRVNPAVSIHETPAPNTTVNRKLKGIHLFMITVNATLGTGLYWRGGQMLEVGGPLVVPLAFLVIGVLAWAVMQCITEMLCIWPIPGALPVYVGEFVDEELGIAVGIAYWFNYAMSFSTLLPASAGELQFWNSINGNKGILGGVIYLCIPLALVLINMLKVEYFGTFELFTGSMKMLFLAIIIAFLIAINRSAGFGGDEPIGTRYWANPITFDTKATHNWGIAFLVCISIATFAYVGIEVVAASALEAKPAKPRHDPIKETGPGATCPPKAAGIDRTIKFSAIFMSVIIAAAYTITGFLSTLDIPRSHCGLPTLSWLSADDSLQANCAFSGSNAALVIIAAESNIPHLPDIFNCFLVFTCLTAANTNLYIASRALFGLASRLEGDKNLRWHLRICAWFGKTNDHRVPLRALLFSALVFWWIPYLHLIGGVEDSDNVNRFVEVLSQITSVGTLIVWACECLAFIRFYKCIDEHREYLIEENVSYVQRWNTADAQKYWEYPYRSHAQPFLAYVAFVGCIFILIVANGAALWNGFHLLPFLSSYLPVGGMVHAHYHITQ</sequence>
<feature type="transmembrane region" description="Helical" evidence="7">
    <location>
        <begin position="597"/>
        <end position="619"/>
    </location>
</feature>
<feature type="transmembrane region" description="Helical" evidence="7">
    <location>
        <begin position="116"/>
        <end position="134"/>
    </location>
</feature>
<dbReference type="InterPro" id="IPR004841">
    <property type="entry name" value="AA-permease/SLC12A_dom"/>
</dbReference>
<dbReference type="OrthoDB" id="3900342at2759"/>
<feature type="transmembrane region" description="Helical" evidence="7">
    <location>
        <begin position="532"/>
        <end position="553"/>
    </location>
</feature>